<reference evidence="2 3" key="1">
    <citation type="submission" date="2017-12" db="EMBL/GenBank/DDBJ databases">
        <title>Comparative genomics of Botrytis spp.</title>
        <authorList>
            <person name="Valero-Jimenez C.A."/>
            <person name="Tapia P."/>
            <person name="Veloso J."/>
            <person name="Silva-Moreno E."/>
            <person name="Staats M."/>
            <person name="Valdes J.H."/>
            <person name="Van Kan J.A.L."/>
        </authorList>
    </citation>
    <scope>NUCLEOTIDE SEQUENCE [LARGE SCALE GENOMIC DNA]</scope>
    <source>
        <strain evidence="2 3">Bp0003</strain>
    </source>
</reference>
<organism evidence="2 3">
    <name type="scientific">Botrytis paeoniae</name>
    <dbReference type="NCBI Taxonomy" id="278948"/>
    <lineage>
        <taxon>Eukaryota</taxon>
        <taxon>Fungi</taxon>
        <taxon>Dikarya</taxon>
        <taxon>Ascomycota</taxon>
        <taxon>Pezizomycotina</taxon>
        <taxon>Leotiomycetes</taxon>
        <taxon>Helotiales</taxon>
        <taxon>Sclerotiniaceae</taxon>
        <taxon>Botrytis</taxon>
    </lineage>
</organism>
<proteinExistence type="predicted"/>
<accession>A0A4Z1FLA5</accession>
<dbReference type="EMBL" id="PQXI01000127">
    <property type="protein sequence ID" value="TGO23592.1"/>
    <property type="molecule type" value="Genomic_DNA"/>
</dbReference>
<comment type="caution">
    <text evidence="2">The sequence shown here is derived from an EMBL/GenBank/DDBJ whole genome shotgun (WGS) entry which is preliminary data.</text>
</comment>
<protein>
    <submittedName>
        <fullName evidence="2">Uncharacterized protein</fullName>
    </submittedName>
</protein>
<name>A0A4Z1FLA5_9HELO</name>
<gene>
    <name evidence="2" type="ORF">BPAE_0127g00120</name>
</gene>
<evidence type="ECO:0000256" key="1">
    <source>
        <dbReference type="SAM" id="Phobius"/>
    </source>
</evidence>
<keyword evidence="1" id="KW-0812">Transmembrane</keyword>
<feature type="transmembrane region" description="Helical" evidence="1">
    <location>
        <begin position="20"/>
        <end position="40"/>
    </location>
</feature>
<dbReference type="Proteomes" id="UP000297910">
    <property type="component" value="Unassembled WGS sequence"/>
</dbReference>
<sequence>MALSELLEADAYMMLVIRVNLLRLKALVTGATICSGILFVGQKFNRIIAMFYRGGGYRANFLAAQATPSTKNGAL</sequence>
<evidence type="ECO:0000313" key="2">
    <source>
        <dbReference type="EMBL" id="TGO23592.1"/>
    </source>
</evidence>
<dbReference type="AlphaFoldDB" id="A0A4Z1FLA5"/>
<evidence type="ECO:0000313" key="3">
    <source>
        <dbReference type="Proteomes" id="UP000297910"/>
    </source>
</evidence>
<keyword evidence="1" id="KW-1133">Transmembrane helix</keyword>
<keyword evidence="3" id="KW-1185">Reference proteome</keyword>
<keyword evidence="1" id="KW-0472">Membrane</keyword>